<sequence>MYRNPHFANSYVPSTPAGWVHTNTYFPQQKMSGAVSRVVPNRDVEFTPQEADSDAHGQGFKLYKWTFVLNPNEYLVCRLSGTSTERVISAGFATDPLAPVYAVENFPRHPHVWVTSLHNTSSSRLNLYLYLIVKV</sequence>
<organism evidence="1 2">
    <name type="scientific">Paenibacillus albidus</name>
    <dbReference type="NCBI Taxonomy" id="2041023"/>
    <lineage>
        <taxon>Bacteria</taxon>
        <taxon>Bacillati</taxon>
        <taxon>Bacillota</taxon>
        <taxon>Bacilli</taxon>
        <taxon>Bacillales</taxon>
        <taxon>Paenibacillaceae</taxon>
        <taxon>Paenibacillus</taxon>
    </lineage>
</organism>
<gene>
    <name evidence="1" type="ORF">GCM10010912_11190</name>
</gene>
<comment type="caution">
    <text evidence="1">The sequence shown here is derived from an EMBL/GenBank/DDBJ whole genome shotgun (WGS) entry which is preliminary data.</text>
</comment>
<reference evidence="1" key="2">
    <citation type="submission" date="2020-09" db="EMBL/GenBank/DDBJ databases">
        <authorList>
            <person name="Sun Q."/>
            <person name="Zhou Y."/>
        </authorList>
    </citation>
    <scope>NUCLEOTIDE SEQUENCE</scope>
    <source>
        <strain evidence="1">CGMCC 1.16134</strain>
    </source>
</reference>
<dbReference type="AlphaFoldDB" id="A0A917C1P0"/>
<proteinExistence type="predicted"/>
<protein>
    <submittedName>
        <fullName evidence="1">Uncharacterized protein</fullName>
    </submittedName>
</protein>
<reference evidence="1" key="1">
    <citation type="journal article" date="2014" name="Int. J. Syst. Evol. Microbiol.">
        <title>Complete genome sequence of Corynebacterium casei LMG S-19264T (=DSM 44701T), isolated from a smear-ripened cheese.</title>
        <authorList>
            <consortium name="US DOE Joint Genome Institute (JGI-PGF)"/>
            <person name="Walter F."/>
            <person name="Albersmeier A."/>
            <person name="Kalinowski J."/>
            <person name="Ruckert C."/>
        </authorList>
    </citation>
    <scope>NUCLEOTIDE SEQUENCE</scope>
    <source>
        <strain evidence="1">CGMCC 1.16134</strain>
    </source>
</reference>
<dbReference type="EMBL" id="BMKR01000004">
    <property type="protein sequence ID" value="GGF67950.1"/>
    <property type="molecule type" value="Genomic_DNA"/>
</dbReference>
<evidence type="ECO:0000313" key="2">
    <source>
        <dbReference type="Proteomes" id="UP000637643"/>
    </source>
</evidence>
<dbReference type="RefSeq" id="WP_189022798.1">
    <property type="nucleotide sequence ID" value="NZ_BMKR01000004.1"/>
</dbReference>
<dbReference type="Proteomes" id="UP000637643">
    <property type="component" value="Unassembled WGS sequence"/>
</dbReference>
<keyword evidence="2" id="KW-1185">Reference proteome</keyword>
<name>A0A917C1P0_9BACL</name>
<accession>A0A917C1P0</accession>
<evidence type="ECO:0000313" key="1">
    <source>
        <dbReference type="EMBL" id="GGF67950.1"/>
    </source>
</evidence>